<proteinExistence type="predicted"/>
<evidence type="ECO:0000256" key="1">
    <source>
        <dbReference type="SAM" id="MobiDB-lite"/>
    </source>
</evidence>
<evidence type="ECO:0000313" key="4">
    <source>
        <dbReference type="Proteomes" id="UP001374803"/>
    </source>
</evidence>
<dbReference type="SUPFAM" id="SSF63829">
    <property type="entry name" value="Calcium-dependent phosphotriesterase"/>
    <property type="match status" value="1"/>
</dbReference>
<dbReference type="Gene3D" id="2.120.10.30">
    <property type="entry name" value="TolB, C-terminal domain"/>
    <property type="match status" value="1"/>
</dbReference>
<dbReference type="InterPro" id="IPR011042">
    <property type="entry name" value="6-blade_b-propeller_TolB-like"/>
</dbReference>
<gene>
    <name evidence="3" type="ORF">LVJ94_19785</name>
</gene>
<evidence type="ECO:0000313" key="3">
    <source>
        <dbReference type="EMBL" id="WXB09460.1"/>
    </source>
</evidence>
<feature type="compositionally biased region" description="Polar residues" evidence="1">
    <location>
        <begin position="28"/>
        <end position="43"/>
    </location>
</feature>
<protein>
    <submittedName>
        <fullName evidence="3">PQQ-like beta-propeller repeat protein</fullName>
    </submittedName>
</protein>
<name>A0ABZ2LGE7_9BACT</name>
<dbReference type="Proteomes" id="UP001374803">
    <property type="component" value="Chromosome"/>
</dbReference>
<organism evidence="3 4">
    <name type="scientific">Pendulispora rubella</name>
    <dbReference type="NCBI Taxonomy" id="2741070"/>
    <lineage>
        <taxon>Bacteria</taxon>
        <taxon>Pseudomonadati</taxon>
        <taxon>Myxococcota</taxon>
        <taxon>Myxococcia</taxon>
        <taxon>Myxococcales</taxon>
        <taxon>Sorangiineae</taxon>
        <taxon>Pendulisporaceae</taxon>
        <taxon>Pendulispora</taxon>
    </lineage>
</organism>
<keyword evidence="2" id="KW-0732">Signal</keyword>
<sequence length="406" mass="44423">MTRWKWAAPLLACASLYACGSPSDATTIESGSIEQSSAATDTETPPRAERGKPGNVGVSVDYAYSDIPIAGVAGGKNVVFVGQPINGKVMALDRFTGEPVGELPSPAEGFAVPFIIHTVGDPDEGRVTVLGAGGYPSPKPFLPANPTLYEFSYRYDRLHGFRATRTRDISFASVLVGFAEDFVHLDDGRYLVSDAILGSIWVVERDGTISPGIVPKTFLPEDRIPQLAFCETGPTARVNGYPFRFTGGTQPGVSPLAVRRGTVYFNTTCGRGLYRFPLRILRDQRQPYERARDIRLVQGVPAHVDMEELLDFTFHPYDPSDHWLYAADALKLRIIRIDLDTGRRQIVAEDARRFDFPSSLGFLPPIAGVSPIVVVSNQQERSPLTNDAVTTTTFQLPFIVAKVFVP</sequence>
<reference evidence="3" key="1">
    <citation type="submission" date="2021-12" db="EMBL/GenBank/DDBJ databases">
        <title>Discovery of the Pendulisporaceae a myxobacterial family with distinct sporulation behavior and unique specialized metabolism.</title>
        <authorList>
            <person name="Garcia R."/>
            <person name="Popoff A."/>
            <person name="Bader C.D."/>
            <person name="Loehr J."/>
            <person name="Walesch S."/>
            <person name="Walt C."/>
            <person name="Boldt J."/>
            <person name="Bunk B."/>
            <person name="Haeckl F.J.F.P.J."/>
            <person name="Gunesch A.P."/>
            <person name="Birkelbach J."/>
            <person name="Nuebel U."/>
            <person name="Pietschmann T."/>
            <person name="Bach T."/>
            <person name="Mueller R."/>
        </authorList>
    </citation>
    <scope>NUCLEOTIDE SEQUENCE</scope>
    <source>
        <strain evidence="3">MSr11367</strain>
    </source>
</reference>
<feature type="signal peptide" evidence="2">
    <location>
        <begin position="1"/>
        <end position="20"/>
    </location>
</feature>
<accession>A0ABZ2LGE7</accession>
<evidence type="ECO:0000256" key="2">
    <source>
        <dbReference type="SAM" id="SignalP"/>
    </source>
</evidence>
<feature type="chain" id="PRO_5047550572" evidence="2">
    <location>
        <begin position="21"/>
        <end position="406"/>
    </location>
</feature>
<dbReference type="EMBL" id="CP089983">
    <property type="protein sequence ID" value="WXB09460.1"/>
    <property type="molecule type" value="Genomic_DNA"/>
</dbReference>
<dbReference type="PROSITE" id="PS51257">
    <property type="entry name" value="PROKAR_LIPOPROTEIN"/>
    <property type="match status" value="1"/>
</dbReference>
<keyword evidence="4" id="KW-1185">Reference proteome</keyword>
<feature type="region of interest" description="Disordered" evidence="1">
    <location>
        <begin position="28"/>
        <end position="55"/>
    </location>
</feature>
<dbReference type="RefSeq" id="WP_394839132.1">
    <property type="nucleotide sequence ID" value="NZ_CP089929.1"/>
</dbReference>